<evidence type="ECO:0000313" key="1">
    <source>
        <dbReference type="EMBL" id="OJI95149.1"/>
    </source>
</evidence>
<keyword evidence="2" id="KW-1185">Reference proteome</keyword>
<dbReference type="SUPFAM" id="SSF52540">
    <property type="entry name" value="P-loop containing nucleoside triphosphate hydrolases"/>
    <property type="match status" value="1"/>
</dbReference>
<reference evidence="1 2" key="1">
    <citation type="submission" date="2016-10" db="EMBL/GenBank/DDBJ databases">
        <title>Genome sequence of Planktotalea frisia SH6-1.</title>
        <authorList>
            <person name="Poehlein A."/>
            <person name="Bakenhus I."/>
            <person name="Voget S."/>
            <person name="Brinkhoff T."/>
            <person name="Simon M."/>
        </authorList>
    </citation>
    <scope>NUCLEOTIDE SEQUENCE [LARGE SCALE GENOMIC DNA]</scope>
    <source>
        <strain evidence="1 2">SH6-1</strain>
    </source>
</reference>
<proteinExistence type="predicted"/>
<gene>
    <name evidence="1" type="ORF">PFRI_06020</name>
</gene>
<evidence type="ECO:0000313" key="2">
    <source>
        <dbReference type="Proteomes" id="UP000184514"/>
    </source>
</evidence>
<comment type="caution">
    <text evidence="1">The sequence shown here is derived from an EMBL/GenBank/DDBJ whole genome shotgun (WGS) entry which is preliminary data.</text>
</comment>
<dbReference type="Proteomes" id="UP000184514">
    <property type="component" value="Unassembled WGS sequence"/>
</dbReference>
<dbReference type="OrthoDB" id="7540582at2"/>
<dbReference type="AlphaFoldDB" id="A0A1L9P0T3"/>
<organism evidence="1 2">
    <name type="scientific">Planktotalea frisia</name>
    <dbReference type="NCBI Taxonomy" id="696762"/>
    <lineage>
        <taxon>Bacteria</taxon>
        <taxon>Pseudomonadati</taxon>
        <taxon>Pseudomonadota</taxon>
        <taxon>Alphaproteobacteria</taxon>
        <taxon>Rhodobacterales</taxon>
        <taxon>Paracoccaceae</taxon>
        <taxon>Planktotalea</taxon>
    </lineage>
</organism>
<dbReference type="InterPro" id="IPR027417">
    <property type="entry name" value="P-loop_NTPase"/>
</dbReference>
<dbReference type="STRING" id="696762.PFRI_06020"/>
<name>A0A1L9P0T3_9RHOB</name>
<dbReference type="Gene3D" id="3.40.50.300">
    <property type="entry name" value="P-loop containing nucleotide triphosphate hydrolases"/>
    <property type="match status" value="1"/>
</dbReference>
<accession>A0A1L9P0T3</accession>
<dbReference type="EMBL" id="MLCB01000053">
    <property type="protein sequence ID" value="OJI95149.1"/>
    <property type="molecule type" value="Genomic_DNA"/>
</dbReference>
<protein>
    <submittedName>
        <fullName evidence="1">Uncharacterized protein</fullName>
    </submittedName>
</protein>
<sequence length="340" mass="38113">MAKGKTLLLSGEDCVLLRLAEISALATELRAQFETVEVVAYLRNHRDFLNSAVQQLIRMGFPISATLAMAKAAPETLEPLRVMSPIPAYGPRLRDWIEVFGKDNVHIHNYDRMCQNGQDILSHFYTNHLSEAAQMIVNKTQQRSNSRFSATAIDLLDYLHSRTPPMLNGQPNARFVFNLQRFFGQIPGPVFHVGEAFDRSCSVARDTDRPMLEAILSDESLENLYQDRPPHGDVSVAPLPEAIKNTFADISITAHLSQAREKFFAASNKLKLDPEDEIALGNLRVALFNLNAPDSLRSCASWLLREERYALAQLYLDKAEQVGAPAASLVKMRARLEHNV</sequence>
<dbReference type="RefSeq" id="WP_072629278.1">
    <property type="nucleotide sequence ID" value="NZ_MLCB01000053.1"/>
</dbReference>